<evidence type="ECO:0000256" key="5">
    <source>
        <dbReference type="ARBA" id="ARBA00022970"/>
    </source>
</evidence>
<keyword evidence="3" id="KW-1003">Cell membrane</keyword>
<evidence type="ECO:0000256" key="1">
    <source>
        <dbReference type="ARBA" id="ARBA00004651"/>
    </source>
</evidence>
<feature type="transmembrane region" description="Helical" evidence="9">
    <location>
        <begin position="91"/>
        <end position="108"/>
    </location>
</feature>
<evidence type="ECO:0000256" key="3">
    <source>
        <dbReference type="ARBA" id="ARBA00022475"/>
    </source>
</evidence>
<feature type="transmembrane region" description="Helical" evidence="9">
    <location>
        <begin position="67"/>
        <end position="85"/>
    </location>
</feature>
<dbReference type="CDD" id="cd06582">
    <property type="entry name" value="TM_PBP1_LivH_like"/>
    <property type="match status" value="1"/>
</dbReference>
<comment type="caution">
    <text evidence="10">The sequence shown here is derived from an EMBL/GenBank/DDBJ whole genome shotgun (WGS) entry which is preliminary data.</text>
</comment>
<keyword evidence="6 9" id="KW-1133">Transmembrane helix</keyword>
<accession>A0ABS7DM05</accession>
<sequence length="291" mass="31327">MESILQLIVSGVAMGFIYALVGIEYTLVWNSTGLLNFSHDKFIMLSAYIFAGTFVVKMGLPPAVGVIASLLVMFIFGMLVAVGIFNPLRSMASPIFAVMGTVVLGRIISEMVRLIWGPIPFTLPNYLTGTYQLGNIIIGRVNVWIIVISSLLVAALQIFFKTTKTGKAMRCVQQNKKAATLMGIDVSKNIVFTIVLSSLVCTVIGMLVIPLFTVDTSMANMIGLKGFSSGVIGGFGYLPGVIAGGVFLGVLENFSTIVLPAVYKDCVGFVLMIIFLLVRPSGILGHRKNLR</sequence>
<keyword evidence="7 9" id="KW-0472">Membrane</keyword>
<feature type="transmembrane region" description="Helical" evidence="9">
    <location>
        <begin position="190"/>
        <end position="214"/>
    </location>
</feature>
<evidence type="ECO:0000256" key="2">
    <source>
        <dbReference type="ARBA" id="ARBA00022448"/>
    </source>
</evidence>
<evidence type="ECO:0000313" key="11">
    <source>
        <dbReference type="Proteomes" id="UP000719942"/>
    </source>
</evidence>
<name>A0ABS7DM05_9FIRM</name>
<evidence type="ECO:0000256" key="9">
    <source>
        <dbReference type="SAM" id="Phobius"/>
    </source>
</evidence>
<feature type="transmembrane region" description="Helical" evidence="9">
    <location>
        <begin position="7"/>
        <end position="30"/>
    </location>
</feature>
<dbReference type="Pfam" id="PF02653">
    <property type="entry name" value="BPD_transp_2"/>
    <property type="match status" value="1"/>
</dbReference>
<dbReference type="Proteomes" id="UP000719942">
    <property type="component" value="Unassembled WGS sequence"/>
</dbReference>
<dbReference type="InterPro" id="IPR052157">
    <property type="entry name" value="BCAA_transport_permease"/>
</dbReference>
<comment type="similarity">
    <text evidence="8">Belongs to the binding-protein-dependent transport system permease family. LivHM subfamily.</text>
</comment>
<organism evidence="10 11">
    <name type="scientific">Caproiciproducens faecalis</name>
    <dbReference type="NCBI Taxonomy" id="2820301"/>
    <lineage>
        <taxon>Bacteria</taxon>
        <taxon>Bacillati</taxon>
        <taxon>Bacillota</taxon>
        <taxon>Clostridia</taxon>
        <taxon>Eubacteriales</taxon>
        <taxon>Acutalibacteraceae</taxon>
        <taxon>Caproiciproducens</taxon>
    </lineage>
</organism>
<keyword evidence="4 9" id="KW-0812">Transmembrane</keyword>
<dbReference type="PANTHER" id="PTHR11795">
    <property type="entry name" value="BRANCHED-CHAIN AMINO ACID TRANSPORT SYSTEM PERMEASE PROTEIN LIVH"/>
    <property type="match status" value="1"/>
</dbReference>
<keyword evidence="5" id="KW-0029">Amino-acid transport</keyword>
<keyword evidence="2" id="KW-0813">Transport</keyword>
<protein>
    <submittedName>
        <fullName evidence="10">Branched-chain amino acid ABC transporter permease</fullName>
    </submittedName>
</protein>
<feature type="transmembrane region" description="Helical" evidence="9">
    <location>
        <begin position="42"/>
        <end position="60"/>
    </location>
</feature>
<gene>
    <name evidence="10" type="ORF">J5W02_05850</name>
</gene>
<evidence type="ECO:0000256" key="6">
    <source>
        <dbReference type="ARBA" id="ARBA00022989"/>
    </source>
</evidence>
<evidence type="ECO:0000256" key="7">
    <source>
        <dbReference type="ARBA" id="ARBA00023136"/>
    </source>
</evidence>
<reference evidence="10 11" key="1">
    <citation type="submission" date="2021-03" db="EMBL/GenBank/DDBJ databases">
        <title>Caproiciproducens sp. nov. isolated from feces of cow.</title>
        <authorList>
            <person name="Choi J.-Y."/>
        </authorList>
    </citation>
    <scope>NUCLEOTIDE SEQUENCE [LARGE SCALE GENOMIC DNA]</scope>
    <source>
        <strain evidence="10 11">AGMB10547</strain>
    </source>
</reference>
<feature type="transmembrane region" description="Helical" evidence="9">
    <location>
        <begin position="226"/>
        <end position="251"/>
    </location>
</feature>
<dbReference type="PANTHER" id="PTHR11795:SF445">
    <property type="entry name" value="AMINO ACID ABC TRANSPORTER PERMEASE PROTEIN"/>
    <property type="match status" value="1"/>
</dbReference>
<dbReference type="InterPro" id="IPR001851">
    <property type="entry name" value="ABC_transp_permease"/>
</dbReference>
<proteinExistence type="inferred from homology"/>
<evidence type="ECO:0000313" key="10">
    <source>
        <dbReference type="EMBL" id="MBW7572332.1"/>
    </source>
</evidence>
<evidence type="ECO:0000256" key="4">
    <source>
        <dbReference type="ARBA" id="ARBA00022692"/>
    </source>
</evidence>
<dbReference type="EMBL" id="JAGFNZ010000002">
    <property type="protein sequence ID" value="MBW7572332.1"/>
    <property type="molecule type" value="Genomic_DNA"/>
</dbReference>
<evidence type="ECO:0000256" key="8">
    <source>
        <dbReference type="ARBA" id="ARBA00037998"/>
    </source>
</evidence>
<feature type="transmembrane region" description="Helical" evidence="9">
    <location>
        <begin position="257"/>
        <end position="278"/>
    </location>
</feature>
<keyword evidence="11" id="KW-1185">Reference proteome</keyword>
<comment type="subcellular location">
    <subcellularLocation>
        <location evidence="1">Cell membrane</location>
        <topology evidence="1">Multi-pass membrane protein</topology>
    </subcellularLocation>
</comment>
<feature type="transmembrane region" description="Helical" evidence="9">
    <location>
        <begin position="141"/>
        <end position="160"/>
    </location>
</feature>